<dbReference type="SUPFAM" id="SSF50978">
    <property type="entry name" value="WD40 repeat-like"/>
    <property type="match status" value="1"/>
</dbReference>
<evidence type="ECO:0000256" key="3">
    <source>
        <dbReference type="ARBA" id="ARBA00022737"/>
    </source>
</evidence>
<feature type="repeat" description="WD" evidence="5">
    <location>
        <begin position="383"/>
        <end position="415"/>
    </location>
</feature>
<reference evidence="7 8" key="1">
    <citation type="journal article" date="2022" name="bioRxiv">
        <title>Genomics of Preaxostyla Flagellates Illuminates Evolutionary Transitions and the Path Towards Mitochondrial Loss.</title>
        <authorList>
            <person name="Novak L.V.F."/>
            <person name="Treitli S.C."/>
            <person name="Pyrih J."/>
            <person name="Halakuc P."/>
            <person name="Pipaliya S.V."/>
            <person name="Vacek V."/>
            <person name="Brzon O."/>
            <person name="Soukal P."/>
            <person name="Eme L."/>
            <person name="Dacks J.B."/>
            <person name="Karnkowska A."/>
            <person name="Elias M."/>
            <person name="Hampl V."/>
        </authorList>
    </citation>
    <scope>NUCLEOTIDE SEQUENCE [LARGE SCALE GENOMIC DNA]</scope>
    <source>
        <strain evidence="7">NAU3</strain>
        <tissue evidence="7">Gut</tissue>
    </source>
</reference>
<dbReference type="Proteomes" id="UP001281761">
    <property type="component" value="Unassembled WGS sequence"/>
</dbReference>
<protein>
    <submittedName>
        <fullName evidence="7">Notchless protein like protein</fullName>
    </submittedName>
</protein>
<gene>
    <name evidence="7" type="ORF">BLNAU_8789</name>
</gene>
<evidence type="ECO:0000259" key="6">
    <source>
        <dbReference type="Pfam" id="PF08154"/>
    </source>
</evidence>
<keyword evidence="4" id="KW-0539">Nucleus</keyword>
<evidence type="ECO:0000256" key="4">
    <source>
        <dbReference type="ARBA" id="ARBA00023242"/>
    </source>
</evidence>
<evidence type="ECO:0000313" key="7">
    <source>
        <dbReference type="EMBL" id="KAK2956225.1"/>
    </source>
</evidence>
<dbReference type="InterPro" id="IPR001632">
    <property type="entry name" value="WD40_G-protein_beta-like"/>
</dbReference>
<comment type="subcellular location">
    <subcellularLocation>
        <location evidence="1">Nucleus</location>
        <location evidence="1">Nucleolus</location>
    </subcellularLocation>
</comment>
<dbReference type="PRINTS" id="PR00320">
    <property type="entry name" value="GPROTEINBRPT"/>
</dbReference>
<name>A0ABQ9XXN3_9EUKA</name>
<dbReference type="CDD" id="cd00200">
    <property type="entry name" value="WD40"/>
    <property type="match status" value="1"/>
</dbReference>
<dbReference type="Pfam" id="PF00400">
    <property type="entry name" value="WD40"/>
    <property type="match status" value="7"/>
</dbReference>
<dbReference type="InterPro" id="IPR012972">
    <property type="entry name" value="NLE"/>
</dbReference>
<feature type="repeat" description="WD" evidence="5">
    <location>
        <begin position="467"/>
        <end position="500"/>
    </location>
</feature>
<keyword evidence="2 5" id="KW-0853">WD repeat</keyword>
<dbReference type="Gene3D" id="2.130.10.10">
    <property type="entry name" value="YVTN repeat-like/Quinoprotein amine dehydrogenase"/>
    <property type="match status" value="1"/>
</dbReference>
<dbReference type="InterPro" id="IPR020472">
    <property type="entry name" value="WD40_PAC1"/>
</dbReference>
<feature type="repeat" description="WD" evidence="5">
    <location>
        <begin position="240"/>
        <end position="280"/>
    </location>
</feature>
<dbReference type="Pfam" id="PF08154">
    <property type="entry name" value="NLE"/>
    <property type="match status" value="1"/>
</dbReference>
<feature type="repeat" description="WD" evidence="5">
    <location>
        <begin position="193"/>
        <end position="239"/>
    </location>
</feature>
<evidence type="ECO:0000256" key="2">
    <source>
        <dbReference type="ARBA" id="ARBA00022574"/>
    </source>
</evidence>
<dbReference type="PROSITE" id="PS50082">
    <property type="entry name" value="WD_REPEATS_2"/>
    <property type="match status" value="7"/>
</dbReference>
<dbReference type="InterPro" id="IPR019775">
    <property type="entry name" value="WD40_repeat_CS"/>
</dbReference>
<feature type="repeat" description="WD" evidence="5">
    <location>
        <begin position="425"/>
        <end position="466"/>
    </location>
</feature>
<dbReference type="InterPro" id="IPR001680">
    <property type="entry name" value="WD40_rpt"/>
</dbReference>
<feature type="repeat" description="WD" evidence="5">
    <location>
        <begin position="110"/>
        <end position="151"/>
    </location>
</feature>
<dbReference type="EMBL" id="JARBJD010000058">
    <property type="protein sequence ID" value="KAK2956225.1"/>
    <property type="molecule type" value="Genomic_DNA"/>
</dbReference>
<accession>A0ABQ9XXN3</accession>
<sequence>MSGEGNDFGAPYDEQTTIEFRSVDGEPAGDPIMISQSTTTEQLEQVLNTVLQNDDEQPYTFWVKGKEISGDIGSFLTKVGISSSETTTPIVYLPQALFRVAPVSRCSSELPGHTAPILAAQFSPDGVLVASGSGDHTLRIWDMNTETPLATCEGHSDNVLTVNWAPDGQKVCSGGKEGELRVWDRDGQQRSRLRGHTKWINSVSWEPYHVHGRSDHLVSASKDSTAKIWHAPSSRCVQTLSAHKLSVTSVAWGGEGKIYTASEDGSVMMWDAETGQNRGILGRSRTHSHWVNTIALSTDYALRLGPFDEHGLQKGTDSERKADAQLRYLRVKSGHPFETGRKKAGVPPPPIASNMSERVLTGSDDFTLSLWDPRAPLDPIKKMTGHQGVVNSVAFSPCGRFIASASFDKSIRIWDGVGGGLIATMRGHVGRVYQVRWSADSRLVVSCSEDSTAKVWDMKTKKLKNDLPGHSDEVYSVDWSPDGERVVSVGKDKNLRIWRQ</sequence>
<keyword evidence="8" id="KW-1185">Reference proteome</keyword>
<feature type="repeat" description="WD" evidence="5">
    <location>
        <begin position="152"/>
        <end position="184"/>
    </location>
</feature>
<dbReference type="SMART" id="SM00320">
    <property type="entry name" value="WD40"/>
    <property type="match status" value="8"/>
</dbReference>
<evidence type="ECO:0000313" key="8">
    <source>
        <dbReference type="Proteomes" id="UP001281761"/>
    </source>
</evidence>
<dbReference type="InterPro" id="IPR015943">
    <property type="entry name" value="WD40/YVTN_repeat-like_dom_sf"/>
</dbReference>
<keyword evidence="3" id="KW-0677">Repeat</keyword>
<evidence type="ECO:0000256" key="1">
    <source>
        <dbReference type="ARBA" id="ARBA00004604"/>
    </source>
</evidence>
<feature type="domain" description="NLE" evidence="6">
    <location>
        <begin position="18"/>
        <end position="76"/>
    </location>
</feature>
<comment type="caution">
    <text evidence="7">The sequence shown here is derived from an EMBL/GenBank/DDBJ whole genome shotgun (WGS) entry which is preliminary data.</text>
</comment>
<organism evidence="7 8">
    <name type="scientific">Blattamonas nauphoetae</name>
    <dbReference type="NCBI Taxonomy" id="2049346"/>
    <lineage>
        <taxon>Eukaryota</taxon>
        <taxon>Metamonada</taxon>
        <taxon>Preaxostyla</taxon>
        <taxon>Oxymonadida</taxon>
        <taxon>Blattamonas</taxon>
    </lineage>
</organism>
<dbReference type="PROSITE" id="PS50294">
    <property type="entry name" value="WD_REPEATS_REGION"/>
    <property type="match status" value="7"/>
</dbReference>
<dbReference type="PANTHER" id="PTHR19848:SF0">
    <property type="entry name" value="NOTCHLESS PROTEIN HOMOLOG 1"/>
    <property type="match status" value="1"/>
</dbReference>
<dbReference type="InterPro" id="IPR036322">
    <property type="entry name" value="WD40_repeat_dom_sf"/>
</dbReference>
<dbReference type="PRINTS" id="PR00319">
    <property type="entry name" value="GPROTEINB"/>
</dbReference>
<proteinExistence type="predicted"/>
<evidence type="ECO:0000256" key="5">
    <source>
        <dbReference type="PROSITE-ProRule" id="PRU00221"/>
    </source>
</evidence>
<dbReference type="PROSITE" id="PS00678">
    <property type="entry name" value="WD_REPEATS_1"/>
    <property type="match status" value="3"/>
</dbReference>
<dbReference type="PANTHER" id="PTHR19848">
    <property type="entry name" value="WD40 REPEAT PROTEIN"/>
    <property type="match status" value="1"/>
</dbReference>